<protein>
    <submittedName>
        <fullName evidence="1">Uncharacterized protein</fullName>
    </submittedName>
</protein>
<dbReference type="AlphaFoldDB" id="A0A837CAM7"/>
<comment type="caution">
    <text evidence="1">The sequence shown here is derived from an EMBL/GenBank/DDBJ whole genome shotgun (WGS) entry which is preliminary data.</text>
</comment>
<organism evidence="1 2">
    <name type="scientific">Bradyrhizobium diazoefficiens SEMIA 5080</name>
    <dbReference type="NCBI Taxonomy" id="754504"/>
    <lineage>
        <taxon>Bacteria</taxon>
        <taxon>Pseudomonadati</taxon>
        <taxon>Pseudomonadota</taxon>
        <taxon>Alphaproteobacteria</taxon>
        <taxon>Hyphomicrobiales</taxon>
        <taxon>Nitrobacteraceae</taxon>
        <taxon>Bradyrhizobium</taxon>
    </lineage>
</organism>
<reference evidence="1 2" key="1">
    <citation type="journal article" date="2014" name="BMC Genomics">
        <title>Comparative genomics of Bradyrhizobium japonicum CPAC 15 and Bradyrhizobium diazoefficiens CPAC 7: elite model strains for understanding symbiotic performance with soybean.</title>
        <authorList>
            <person name="Siqueira A.F."/>
            <person name="Ormeno-Orrillo E."/>
            <person name="Souza R.C."/>
            <person name="Rodrigues E.P."/>
            <person name="Almeida L.G."/>
            <person name="Barcellos F.G."/>
            <person name="Batista J.S."/>
            <person name="Nakatami A.S."/>
            <person name="Martinez-Romero E."/>
            <person name="Vasconcelos A.T."/>
            <person name="Hungria M."/>
        </authorList>
    </citation>
    <scope>NUCLEOTIDE SEQUENCE [LARGE SCALE GENOMIC DNA]</scope>
    <source>
        <strain evidence="1 2">SEMIA 5080</strain>
    </source>
</reference>
<dbReference type="Proteomes" id="UP000024900">
    <property type="component" value="Unassembled WGS sequence"/>
</dbReference>
<dbReference type="EMBL" id="ADOU02000007">
    <property type="protein sequence ID" value="KGJ66028.1"/>
    <property type="molecule type" value="Genomic_DNA"/>
</dbReference>
<accession>A0A837CAM7</accession>
<name>A0A837CAM7_9BRAD</name>
<proteinExistence type="predicted"/>
<sequence length="72" mass="8894">MARCVATIGLIRTTGYRKHRLWVKAETLFPRRTNFDALNVRVRLNVEERIHLICYLQRPTRPFFEFWHLRYF</sequence>
<gene>
    <name evidence="1" type="ORF">BJA5080_02675</name>
</gene>
<evidence type="ECO:0000313" key="2">
    <source>
        <dbReference type="Proteomes" id="UP000024900"/>
    </source>
</evidence>
<evidence type="ECO:0000313" key="1">
    <source>
        <dbReference type="EMBL" id="KGJ66028.1"/>
    </source>
</evidence>